<protein>
    <submittedName>
        <fullName evidence="8">Uncharacterized protein</fullName>
    </submittedName>
</protein>
<dbReference type="Gene3D" id="1.10.220.160">
    <property type="match status" value="1"/>
</dbReference>
<keyword evidence="2 4" id="KW-0863">Zinc-finger</keyword>
<dbReference type="Gene3D" id="6.10.140.2220">
    <property type="match status" value="2"/>
</dbReference>
<dbReference type="InterPro" id="IPR001214">
    <property type="entry name" value="SET_dom"/>
</dbReference>
<comment type="caution">
    <text evidence="8">The sequence shown here is derived from an EMBL/GenBank/DDBJ whole genome shotgun (WGS) entry which is preliminary data.</text>
</comment>
<dbReference type="GO" id="GO:0008170">
    <property type="term" value="F:N-methyltransferase activity"/>
    <property type="evidence" value="ECO:0007669"/>
    <property type="project" value="UniProtKB-ARBA"/>
</dbReference>
<dbReference type="PROSITE" id="PS50865">
    <property type="entry name" value="ZF_MYND_2"/>
    <property type="match status" value="1"/>
</dbReference>
<evidence type="ECO:0000313" key="8">
    <source>
        <dbReference type="EMBL" id="KAK8376825.1"/>
    </source>
</evidence>
<sequence>MEGGGRCGQCGGEASLRCGGCSVVHYCSKNHQRQHWPIHKAQCWPFTLATDPGTGRHLVASRNLQEGQLVVREAPVVLGPTADSFPICLGCHCPITEEGFSRCPRCSWPLCSLDCAAAPLHQAECAVLATDTKGVAVPPGYVKTPRYDVILVLRCLLLQETNPAAWEKVRAMESHAERRRQENEPHTEIAVAYFTKVLDAGWDEETVRHVHGAIITNAINTYGARREALRGLYTTLYLMNHSCCPNVTIRSEPDGTVYARAAVPIKKGQPLLFSYLPPSDPLWRRQGDLTSLYYFRCNCERCIDHTELGTYFSSPLCPQCSGGFLEPYEGGGRPWSCPECGEEQPEEEVARQAEEYVKRIQEESTDMEAALQMLTDAANTFHTNHFVWLTAAQMVLHHLQDSTTPHTLSVRRDLWQRIIGLYQRLEPGATRRKGVSLFNAALVEKEAVEVQMAASEKKVPSKGLEEGLNRAVTMLDASIKILELEPPASTELRWLEAARKVREHMFDLIATTGGVAVGQ</sequence>
<gene>
    <name evidence="8" type="ORF">O3P69_010034</name>
</gene>
<dbReference type="InterPro" id="IPR046341">
    <property type="entry name" value="SET_dom_sf"/>
</dbReference>
<dbReference type="SUPFAM" id="SSF82199">
    <property type="entry name" value="SET domain"/>
    <property type="match status" value="1"/>
</dbReference>
<accession>A0AAW0SNA7</accession>
<feature type="domain" description="MYND-type" evidence="7">
    <location>
        <begin position="7"/>
        <end position="43"/>
    </location>
</feature>
<keyword evidence="9" id="KW-1185">Reference proteome</keyword>
<keyword evidence="3" id="KW-0862">Zinc</keyword>
<dbReference type="EMBL" id="JARAKH010000048">
    <property type="protein sequence ID" value="KAK8376825.1"/>
    <property type="molecule type" value="Genomic_DNA"/>
</dbReference>
<reference evidence="8 9" key="1">
    <citation type="submission" date="2023-03" db="EMBL/GenBank/DDBJ databases">
        <title>High-quality genome of Scylla paramamosain provides insights in environmental adaptation.</title>
        <authorList>
            <person name="Zhang L."/>
        </authorList>
    </citation>
    <scope>NUCLEOTIDE SEQUENCE [LARGE SCALE GENOMIC DNA]</scope>
    <source>
        <strain evidence="8">LZ_2023a</strain>
        <tissue evidence="8">Muscle</tissue>
    </source>
</reference>
<dbReference type="CDD" id="cd20071">
    <property type="entry name" value="SET_SMYD"/>
    <property type="match status" value="1"/>
</dbReference>
<evidence type="ECO:0000256" key="3">
    <source>
        <dbReference type="ARBA" id="ARBA00022833"/>
    </source>
</evidence>
<keyword evidence="5" id="KW-0175">Coiled coil</keyword>
<dbReference type="PROSITE" id="PS50280">
    <property type="entry name" value="SET"/>
    <property type="match status" value="1"/>
</dbReference>
<evidence type="ECO:0000259" key="6">
    <source>
        <dbReference type="PROSITE" id="PS50280"/>
    </source>
</evidence>
<evidence type="ECO:0000256" key="4">
    <source>
        <dbReference type="PROSITE-ProRule" id="PRU00134"/>
    </source>
</evidence>
<dbReference type="PROSITE" id="PS01360">
    <property type="entry name" value="ZF_MYND_1"/>
    <property type="match status" value="1"/>
</dbReference>
<evidence type="ECO:0000313" key="9">
    <source>
        <dbReference type="Proteomes" id="UP001487740"/>
    </source>
</evidence>
<proteinExistence type="predicted"/>
<dbReference type="InterPro" id="IPR002893">
    <property type="entry name" value="Znf_MYND"/>
</dbReference>
<dbReference type="GO" id="GO:0008757">
    <property type="term" value="F:S-adenosylmethionine-dependent methyltransferase activity"/>
    <property type="evidence" value="ECO:0007669"/>
    <property type="project" value="UniProtKB-ARBA"/>
</dbReference>
<evidence type="ECO:0000256" key="1">
    <source>
        <dbReference type="ARBA" id="ARBA00022723"/>
    </source>
</evidence>
<dbReference type="PANTHER" id="PTHR46455">
    <property type="entry name" value="SET AND MYND DOMAIN CONTAINING, ARTHROPOD-SPECIFIC, MEMBER 4, ISOFORM A"/>
    <property type="match status" value="1"/>
</dbReference>
<dbReference type="Proteomes" id="UP001487740">
    <property type="component" value="Unassembled WGS sequence"/>
</dbReference>
<evidence type="ECO:0000256" key="2">
    <source>
        <dbReference type="ARBA" id="ARBA00022771"/>
    </source>
</evidence>
<dbReference type="Pfam" id="PF01753">
    <property type="entry name" value="zf-MYND"/>
    <property type="match status" value="1"/>
</dbReference>
<evidence type="ECO:0000259" key="7">
    <source>
        <dbReference type="PROSITE" id="PS50865"/>
    </source>
</evidence>
<dbReference type="Pfam" id="PF00856">
    <property type="entry name" value="SET"/>
    <property type="match status" value="1"/>
</dbReference>
<feature type="coiled-coil region" evidence="5">
    <location>
        <begin position="350"/>
        <end position="377"/>
    </location>
</feature>
<dbReference type="AlphaFoldDB" id="A0AAW0SNA7"/>
<dbReference type="GO" id="GO:0008270">
    <property type="term" value="F:zinc ion binding"/>
    <property type="evidence" value="ECO:0007669"/>
    <property type="project" value="UniProtKB-KW"/>
</dbReference>
<dbReference type="GO" id="GO:0008276">
    <property type="term" value="F:protein methyltransferase activity"/>
    <property type="evidence" value="ECO:0007669"/>
    <property type="project" value="UniProtKB-ARBA"/>
</dbReference>
<dbReference type="PANTHER" id="PTHR46455:SF5">
    <property type="entry name" value="SET AND MYND DOMAIN CONTAINING, ARTHROPOD-SPECIFIC, MEMBER 4, ISOFORM A"/>
    <property type="match status" value="1"/>
</dbReference>
<feature type="domain" description="SET" evidence="6">
    <location>
        <begin position="44"/>
        <end position="276"/>
    </location>
</feature>
<dbReference type="InterPro" id="IPR053010">
    <property type="entry name" value="SET_SmydA-8"/>
</dbReference>
<evidence type="ECO:0000256" key="5">
    <source>
        <dbReference type="SAM" id="Coils"/>
    </source>
</evidence>
<dbReference type="Gene3D" id="2.170.270.10">
    <property type="entry name" value="SET domain"/>
    <property type="match status" value="1"/>
</dbReference>
<name>A0AAW0SNA7_SCYPA</name>
<keyword evidence="1" id="KW-0479">Metal-binding</keyword>
<organism evidence="8 9">
    <name type="scientific">Scylla paramamosain</name>
    <name type="common">Mud crab</name>
    <dbReference type="NCBI Taxonomy" id="85552"/>
    <lineage>
        <taxon>Eukaryota</taxon>
        <taxon>Metazoa</taxon>
        <taxon>Ecdysozoa</taxon>
        <taxon>Arthropoda</taxon>
        <taxon>Crustacea</taxon>
        <taxon>Multicrustacea</taxon>
        <taxon>Malacostraca</taxon>
        <taxon>Eumalacostraca</taxon>
        <taxon>Eucarida</taxon>
        <taxon>Decapoda</taxon>
        <taxon>Pleocyemata</taxon>
        <taxon>Brachyura</taxon>
        <taxon>Eubrachyura</taxon>
        <taxon>Portunoidea</taxon>
        <taxon>Portunidae</taxon>
        <taxon>Portuninae</taxon>
        <taxon>Scylla</taxon>
    </lineage>
</organism>